<gene>
    <name evidence="2" type="ORF">GCM10022262_34090</name>
</gene>
<reference evidence="3" key="1">
    <citation type="journal article" date="2019" name="Int. J. Syst. Evol. Microbiol.">
        <title>The Global Catalogue of Microorganisms (GCM) 10K type strain sequencing project: providing services to taxonomists for standard genome sequencing and annotation.</title>
        <authorList>
            <consortium name="The Broad Institute Genomics Platform"/>
            <consortium name="The Broad Institute Genome Sequencing Center for Infectious Disease"/>
            <person name="Wu L."/>
            <person name="Ma J."/>
        </authorList>
    </citation>
    <scope>NUCLEOTIDE SEQUENCE [LARGE SCALE GENOMIC DNA]</scope>
    <source>
        <strain evidence="3">JCM 17459</strain>
    </source>
</reference>
<protein>
    <recommendedName>
        <fullName evidence="1">Bacterial mobilisation domain-containing protein</fullName>
    </recommendedName>
</protein>
<evidence type="ECO:0000313" key="2">
    <source>
        <dbReference type="EMBL" id="GAA4289048.1"/>
    </source>
</evidence>
<dbReference type="InterPro" id="IPR008687">
    <property type="entry name" value="MobC"/>
</dbReference>
<accession>A0ABP8EZ40</accession>
<organism evidence="2 3">
    <name type="scientific">Georgenia daeguensis</name>
    <dbReference type="NCBI Taxonomy" id="908355"/>
    <lineage>
        <taxon>Bacteria</taxon>
        <taxon>Bacillati</taxon>
        <taxon>Actinomycetota</taxon>
        <taxon>Actinomycetes</taxon>
        <taxon>Micrococcales</taxon>
        <taxon>Bogoriellaceae</taxon>
        <taxon>Georgenia</taxon>
    </lineage>
</organism>
<feature type="domain" description="Bacterial mobilisation" evidence="1">
    <location>
        <begin position="110"/>
        <end position="142"/>
    </location>
</feature>
<evidence type="ECO:0000259" key="1">
    <source>
        <dbReference type="Pfam" id="PF05713"/>
    </source>
</evidence>
<sequence length="158" mass="17253">MAVTGTLGVHPRIRRGRCAGHGEAVVAVAEESPKARRVVRRRRANVPGGRQHSHRVMVTPEEEALLLQRAEEHRVTVPRLLIESALAPTGETPTERRNAVVELFAVHRLLAGIANNVNQMARATNVTGEVQAEMVATLRAVRRTAERIDTAVDVLGQS</sequence>
<evidence type="ECO:0000313" key="3">
    <source>
        <dbReference type="Proteomes" id="UP001499841"/>
    </source>
</evidence>
<comment type="caution">
    <text evidence="2">The sequence shown here is derived from an EMBL/GenBank/DDBJ whole genome shotgun (WGS) entry which is preliminary data.</text>
</comment>
<keyword evidence="3" id="KW-1185">Reference proteome</keyword>
<proteinExistence type="predicted"/>
<name>A0ABP8EZ40_9MICO</name>
<dbReference type="EMBL" id="BAABBA010000021">
    <property type="protein sequence ID" value="GAA4289048.1"/>
    <property type="molecule type" value="Genomic_DNA"/>
</dbReference>
<dbReference type="Pfam" id="PF05713">
    <property type="entry name" value="MobC"/>
    <property type="match status" value="1"/>
</dbReference>
<dbReference type="Proteomes" id="UP001499841">
    <property type="component" value="Unassembled WGS sequence"/>
</dbReference>